<keyword evidence="3" id="KW-1185">Reference proteome</keyword>
<dbReference type="RefSeq" id="WP_341744700.1">
    <property type="nucleotide sequence ID" value="NZ_CP151407.1"/>
</dbReference>
<organism evidence="2 3">
    <name type="scientific">Azonexus hydrophilus</name>
    <dbReference type="NCBI Taxonomy" id="418702"/>
    <lineage>
        <taxon>Bacteria</taxon>
        <taxon>Pseudomonadati</taxon>
        <taxon>Pseudomonadota</taxon>
        <taxon>Betaproteobacteria</taxon>
        <taxon>Rhodocyclales</taxon>
        <taxon>Azonexaceae</taxon>
        <taxon>Azonexus</taxon>
    </lineage>
</organism>
<evidence type="ECO:0000313" key="3">
    <source>
        <dbReference type="Proteomes" id="UP001479520"/>
    </source>
</evidence>
<evidence type="ECO:0000313" key="2">
    <source>
        <dbReference type="EMBL" id="WZJ23361.1"/>
    </source>
</evidence>
<name>A0ABZ2XQ42_9RHOO</name>
<geneLocation type="plasmid" evidence="2 3">
    <name>unnamed1</name>
</geneLocation>
<proteinExistence type="predicted"/>
<gene>
    <name evidence="2" type="ORF">AADV58_18300</name>
</gene>
<feature type="region of interest" description="Disordered" evidence="1">
    <location>
        <begin position="93"/>
        <end position="115"/>
    </location>
</feature>
<protein>
    <submittedName>
        <fullName evidence="2">Type II toxin-antitoxin system RelE/ParE family toxin</fullName>
    </submittedName>
</protein>
<accession>A0ABZ2XQ42</accession>
<keyword evidence="2" id="KW-0614">Plasmid</keyword>
<reference evidence="2 3" key="1">
    <citation type="submission" date="2024-04" db="EMBL/GenBank/DDBJ databases">
        <title>Dissimilatory iodate-reducing microorganisms contribute to the enrichment of iodine in groundwater.</title>
        <authorList>
            <person name="Jiang Z."/>
        </authorList>
    </citation>
    <scope>NUCLEOTIDE SEQUENCE [LARGE SCALE GENOMIC DNA]</scope>
    <source>
        <strain evidence="2 3">NCP973</strain>
        <plasmid evidence="2 3">unnamed1</plasmid>
    </source>
</reference>
<dbReference type="Proteomes" id="UP001479520">
    <property type="component" value="Plasmid unnamed1"/>
</dbReference>
<dbReference type="EMBL" id="CP151407">
    <property type="protein sequence ID" value="WZJ23361.1"/>
    <property type="molecule type" value="Genomic_DNA"/>
</dbReference>
<sequence length="115" mass="13174">MAEKPLAWAGSSYKDLTDDDIFSLEARKVAGKQLRKVQRGDEPDDWKPFDEVGAGTKEIRIKLPDGAFRVMYVAKFPEAVYVLHCFKKKTQKTSPQDKDLAKQRYKAVIQERSKP</sequence>
<dbReference type="InterPro" id="IPR009241">
    <property type="entry name" value="HigB-like"/>
</dbReference>
<dbReference type="Pfam" id="PF05973">
    <property type="entry name" value="Gp49"/>
    <property type="match status" value="1"/>
</dbReference>
<evidence type="ECO:0000256" key="1">
    <source>
        <dbReference type="SAM" id="MobiDB-lite"/>
    </source>
</evidence>